<dbReference type="PANTHER" id="PTHR30502">
    <property type="entry name" value="2-KETO-3-DEOXY-L-RHAMNONATE ALDOLASE"/>
    <property type="match status" value="1"/>
</dbReference>
<dbReference type="KEGG" id="sufl:FIL70_20710"/>
<dbReference type="EMBL" id="CP041017">
    <property type="protein sequence ID" value="QDC39616.1"/>
    <property type="molecule type" value="Genomic_DNA"/>
</dbReference>
<dbReference type="Pfam" id="PF03328">
    <property type="entry name" value="HpcH_HpaI"/>
    <property type="match status" value="1"/>
</dbReference>
<name>A0A5B8CLQ7_SPHSA</name>
<evidence type="ECO:0000259" key="4">
    <source>
        <dbReference type="Pfam" id="PF03328"/>
    </source>
</evidence>
<dbReference type="Proteomes" id="UP000311469">
    <property type="component" value="Chromosome cSF2"/>
</dbReference>
<protein>
    <recommendedName>
        <fullName evidence="4">HpcH/HpaI aldolase/citrate lyase domain-containing protein</fullName>
    </recommendedName>
</protein>
<proteinExistence type="inferred from homology"/>
<organism evidence="5 6">
    <name type="scientific">Sphingobium fuliginis ATCC 27551</name>
    <dbReference type="NCBI Taxonomy" id="1208342"/>
    <lineage>
        <taxon>Bacteria</taxon>
        <taxon>Pseudomonadati</taxon>
        <taxon>Pseudomonadota</taxon>
        <taxon>Alphaproteobacteria</taxon>
        <taxon>Sphingomonadales</taxon>
        <taxon>Sphingomonadaceae</taxon>
        <taxon>Sphingobium</taxon>
    </lineage>
</organism>
<keyword evidence="2" id="KW-0479">Metal-binding</keyword>
<dbReference type="AlphaFoldDB" id="A0A5B8CLQ7"/>
<evidence type="ECO:0000256" key="3">
    <source>
        <dbReference type="ARBA" id="ARBA00023239"/>
    </source>
</evidence>
<sequence>MCCCDLRHGAIDQLLRGYCRKDTRSASSELFQAYHIDCDEIDIVSALLAVQLHSVSRWISPGHLRGDEMPKLILSQPSADMDMMAAFVKAGWSDVMLDLEHSLHGEADVKRALVAVEHAGGTLHVKMADRNPNACGRLFFQGVRSFIIPQVEDAATINAVHDELTRYDFLDTAEIQLSALVESGAAVERIPDICAVQGLTAVHVGLIDFALDLGFEYRGRAHFETLGPRLAPHLLDALDTIRACGKAAGCALLPGWFATFPLERLDQVTVPLGDLLDFAHAAAVKGRFTQ</sequence>
<evidence type="ECO:0000313" key="5">
    <source>
        <dbReference type="EMBL" id="QDC39616.1"/>
    </source>
</evidence>
<evidence type="ECO:0000313" key="6">
    <source>
        <dbReference type="Proteomes" id="UP000311469"/>
    </source>
</evidence>
<evidence type="ECO:0000256" key="2">
    <source>
        <dbReference type="ARBA" id="ARBA00022723"/>
    </source>
</evidence>
<dbReference type="Gene3D" id="3.20.20.60">
    <property type="entry name" value="Phosphoenolpyruvate-binding domains"/>
    <property type="match status" value="2"/>
</dbReference>
<dbReference type="PANTHER" id="PTHR30502:SF0">
    <property type="entry name" value="PHOSPHOENOLPYRUVATE CARBOXYLASE FAMILY PROTEIN"/>
    <property type="match status" value="1"/>
</dbReference>
<dbReference type="GO" id="GO:0046872">
    <property type="term" value="F:metal ion binding"/>
    <property type="evidence" value="ECO:0007669"/>
    <property type="project" value="UniProtKB-KW"/>
</dbReference>
<dbReference type="InterPro" id="IPR015813">
    <property type="entry name" value="Pyrv/PenolPyrv_kinase-like_dom"/>
</dbReference>
<dbReference type="InterPro" id="IPR005000">
    <property type="entry name" value="Aldolase/citrate-lyase_domain"/>
</dbReference>
<feature type="domain" description="HpcH/HpaI aldolase/citrate lyase" evidence="4">
    <location>
        <begin position="76"/>
        <end position="253"/>
    </location>
</feature>
<reference evidence="5 6" key="1">
    <citation type="submission" date="2019-06" db="EMBL/GenBank/DDBJ databases">
        <title>Genome organization and adaptive potential of archetypical organophosphate degarding Sphingobium fuliginis ATCC 27551.</title>
        <authorList>
            <person name="Sarwar A."/>
            <person name="Parthasarathy S."/>
            <person name="Singh C."/>
            <person name="Siddavattam D."/>
        </authorList>
    </citation>
    <scope>NUCLEOTIDE SEQUENCE [LARGE SCALE GENOMIC DNA]</scope>
    <source>
        <strain evidence="5 6">ATCC 27551</strain>
    </source>
</reference>
<keyword evidence="3" id="KW-0456">Lyase</keyword>
<evidence type="ECO:0000256" key="1">
    <source>
        <dbReference type="ARBA" id="ARBA00005568"/>
    </source>
</evidence>
<gene>
    <name evidence="5" type="ORF">FIL70_20710</name>
</gene>
<dbReference type="InterPro" id="IPR050251">
    <property type="entry name" value="HpcH-HpaI_aldolase"/>
</dbReference>
<dbReference type="GO" id="GO:0016832">
    <property type="term" value="F:aldehyde-lyase activity"/>
    <property type="evidence" value="ECO:0007669"/>
    <property type="project" value="TreeGrafter"/>
</dbReference>
<comment type="similarity">
    <text evidence="1">Belongs to the HpcH/HpaI aldolase family.</text>
</comment>
<accession>A0A5B8CLQ7</accession>
<dbReference type="InterPro" id="IPR040442">
    <property type="entry name" value="Pyrv_kinase-like_dom_sf"/>
</dbReference>
<dbReference type="SUPFAM" id="SSF51621">
    <property type="entry name" value="Phosphoenolpyruvate/pyruvate domain"/>
    <property type="match status" value="1"/>
</dbReference>
<dbReference type="GO" id="GO:0005737">
    <property type="term" value="C:cytoplasm"/>
    <property type="evidence" value="ECO:0007669"/>
    <property type="project" value="TreeGrafter"/>
</dbReference>